<dbReference type="PANTHER" id="PTHR48476">
    <property type="entry name" value="SHORT-CHAIN DEHYDROGENASE TIC 32, CHLOROPLASTIC-LIKE"/>
    <property type="match status" value="1"/>
</dbReference>
<organism evidence="1 2">
    <name type="scientific">Zingiber officinale</name>
    <name type="common">Ginger</name>
    <name type="synonym">Amomum zingiber</name>
    <dbReference type="NCBI Taxonomy" id="94328"/>
    <lineage>
        <taxon>Eukaryota</taxon>
        <taxon>Viridiplantae</taxon>
        <taxon>Streptophyta</taxon>
        <taxon>Embryophyta</taxon>
        <taxon>Tracheophyta</taxon>
        <taxon>Spermatophyta</taxon>
        <taxon>Magnoliopsida</taxon>
        <taxon>Liliopsida</taxon>
        <taxon>Zingiberales</taxon>
        <taxon>Zingiberaceae</taxon>
        <taxon>Zingiber</taxon>
    </lineage>
</organism>
<dbReference type="PANTHER" id="PTHR48476:SF1">
    <property type="entry name" value="SHORT-CHAIN DEHYDROGENASE TIC 32, CHLOROPLASTIC-LIKE"/>
    <property type="match status" value="1"/>
</dbReference>
<reference evidence="1 2" key="1">
    <citation type="submission" date="2020-08" db="EMBL/GenBank/DDBJ databases">
        <title>Plant Genome Project.</title>
        <authorList>
            <person name="Zhang R.-G."/>
        </authorList>
    </citation>
    <scope>NUCLEOTIDE SEQUENCE [LARGE SCALE GENOMIC DNA]</scope>
    <source>
        <tissue evidence="1">Rhizome</tissue>
    </source>
</reference>
<dbReference type="AlphaFoldDB" id="A0A8J5L8T8"/>
<evidence type="ECO:0000313" key="1">
    <source>
        <dbReference type="EMBL" id="KAG6510164.1"/>
    </source>
</evidence>
<keyword evidence="2" id="KW-1185">Reference proteome</keyword>
<dbReference type="EMBL" id="JACMSC010000008">
    <property type="protein sequence ID" value="KAG6510164.1"/>
    <property type="molecule type" value="Genomic_DNA"/>
</dbReference>
<accession>A0A8J5L8T8</accession>
<sequence>MVAFMRFFLKSRWKQRSPCHHRHKELGSCQQCEAKHSTGHPSLLLELTSYRLMLAHSDLSEPSPTNSLCLDVSRCMDLLLCVTCPFSFLGQISHIQFIFSNNAGIMYCPFPLSEEMQFATNHLGVGELGLKAASYDDKLAHGQSKLTNILHSNEPARHLKAEGANVTPHSVHPGLVRTNLEKHSPVFMGMLLKPSNS</sequence>
<dbReference type="Gene3D" id="3.40.50.720">
    <property type="entry name" value="NAD(P)-binding Rossmann-like Domain"/>
    <property type="match status" value="1"/>
</dbReference>
<proteinExistence type="predicted"/>
<protein>
    <submittedName>
        <fullName evidence="1">Uncharacterized protein</fullName>
    </submittedName>
</protein>
<evidence type="ECO:0000313" key="2">
    <source>
        <dbReference type="Proteomes" id="UP000734854"/>
    </source>
</evidence>
<comment type="caution">
    <text evidence="1">The sequence shown here is derived from an EMBL/GenBank/DDBJ whole genome shotgun (WGS) entry which is preliminary data.</text>
</comment>
<gene>
    <name evidence="1" type="ORF">ZIOFF_028173</name>
</gene>
<name>A0A8J5L8T8_ZINOF</name>
<dbReference type="InterPro" id="IPR036291">
    <property type="entry name" value="NAD(P)-bd_dom_sf"/>
</dbReference>
<dbReference type="InterPro" id="IPR055280">
    <property type="entry name" value="TIC32"/>
</dbReference>
<dbReference type="SUPFAM" id="SSF51735">
    <property type="entry name" value="NAD(P)-binding Rossmann-fold domains"/>
    <property type="match status" value="1"/>
</dbReference>
<dbReference type="Proteomes" id="UP000734854">
    <property type="component" value="Unassembled WGS sequence"/>
</dbReference>